<dbReference type="Proteomes" id="UP000015241">
    <property type="component" value="Unassembled WGS sequence"/>
</dbReference>
<dbReference type="Gene3D" id="3.80.10.10">
    <property type="entry name" value="Ribonuclease Inhibitor"/>
    <property type="match status" value="1"/>
</dbReference>
<dbReference type="HOGENOM" id="CLU_516815_0_0_1"/>
<name>S8DNL4_FOMSC</name>
<gene>
    <name evidence="1" type="ORF">FOMPIDRAFT_95783</name>
</gene>
<organism evidence="1 2">
    <name type="scientific">Fomitopsis schrenkii</name>
    <name type="common">Brown rot fungus</name>
    <dbReference type="NCBI Taxonomy" id="2126942"/>
    <lineage>
        <taxon>Eukaryota</taxon>
        <taxon>Fungi</taxon>
        <taxon>Dikarya</taxon>
        <taxon>Basidiomycota</taxon>
        <taxon>Agaricomycotina</taxon>
        <taxon>Agaricomycetes</taxon>
        <taxon>Polyporales</taxon>
        <taxon>Fomitopsis</taxon>
    </lineage>
</organism>
<reference evidence="1 2" key="1">
    <citation type="journal article" date="2012" name="Science">
        <title>The Paleozoic origin of enzymatic lignin decomposition reconstructed from 31 fungal genomes.</title>
        <authorList>
            <person name="Floudas D."/>
            <person name="Binder M."/>
            <person name="Riley R."/>
            <person name="Barry K."/>
            <person name="Blanchette R.A."/>
            <person name="Henrissat B."/>
            <person name="Martinez A.T."/>
            <person name="Otillar R."/>
            <person name="Spatafora J.W."/>
            <person name="Yadav J.S."/>
            <person name="Aerts A."/>
            <person name="Benoit I."/>
            <person name="Boyd A."/>
            <person name="Carlson A."/>
            <person name="Copeland A."/>
            <person name="Coutinho P.M."/>
            <person name="de Vries R.P."/>
            <person name="Ferreira P."/>
            <person name="Findley K."/>
            <person name="Foster B."/>
            <person name="Gaskell J."/>
            <person name="Glotzer D."/>
            <person name="Gorecki P."/>
            <person name="Heitman J."/>
            <person name="Hesse C."/>
            <person name="Hori C."/>
            <person name="Igarashi K."/>
            <person name="Jurgens J.A."/>
            <person name="Kallen N."/>
            <person name="Kersten P."/>
            <person name="Kohler A."/>
            <person name="Kuees U."/>
            <person name="Kumar T.K.A."/>
            <person name="Kuo A."/>
            <person name="LaButti K."/>
            <person name="Larrondo L.F."/>
            <person name="Lindquist E."/>
            <person name="Ling A."/>
            <person name="Lombard V."/>
            <person name="Lucas S."/>
            <person name="Lundell T."/>
            <person name="Martin R."/>
            <person name="McLaughlin D.J."/>
            <person name="Morgenstern I."/>
            <person name="Morin E."/>
            <person name="Murat C."/>
            <person name="Nagy L.G."/>
            <person name="Nolan M."/>
            <person name="Ohm R.A."/>
            <person name="Patyshakuliyeva A."/>
            <person name="Rokas A."/>
            <person name="Ruiz-Duenas F.J."/>
            <person name="Sabat G."/>
            <person name="Salamov A."/>
            <person name="Samejima M."/>
            <person name="Schmutz J."/>
            <person name="Slot J.C."/>
            <person name="St John F."/>
            <person name="Stenlid J."/>
            <person name="Sun H."/>
            <person name="Sun S."/>
            <person name="Syed K."/>
            <person name="Tsang A."/>
            <person name="Wiebenga A."/>
            <person name="Young D."/>
            <person name="Pisabarro A."/>
            <person name="Eastwood D.C."/>
            <person name="Martin F."/>
            <person name="Cullen D."/>
            <person name="Grigoriev I.V."/>
            <person name="Hibbett D.S."/>
        </authorList>
    </citation>
    <scope>NUCLEOTIDE SEQUENCE</scope>
    <source>
        <strain evidence="2">FP-58527</strain>
    </source>
</reference>
<dbReference type="InParanoid" id="S8DNL4"/>
<dbReference type="InterPro" id="IPR032675">
    <property type="entry name" value="LRR_dom_sf"/>
</dbReference>
<evidence type="ECO:0000313" key="2">
    <source>
        <dbReference type="Proteomes" id="UP000015241"/>
    </source>
</evidence>
<dbReference type="OrthoDB" id="2663142at2759"/>
<dbReference type="SUPFAM" id="SSF52047">
    <property type="entry name" value="RNI-like"/>
    <property type="match status" value="1"/>
</dbReference>
<protein>
    <recommendedName>
        <fullName evidence="3">F-box domain-containing protein</fullName>
    </recommendedName>
</protein>
<evidence type="ECO:0000313" key="1">
    <source>
        <dbReference type="EMBL" id="EPS94966.1"/>
    </source>
</evidence>
<proteinExistence type="predicted"/>
<dbReference type="AlphaFoldDB" id="S8DNL4"/>
<evidence type="ECO:0008006" key="3">
    <source>
        <dbReference type="Google" id="ProtNLM"/>
    </source>
</evidence>
<dbReference type="EMBL" id="KE504218">
    <property type="protein sequence ID" value="EPS94966.1"/>
    <property type="molecule type" value="Genomic_DNA"/>
</dbReference>
<sequence length="527" mass="59365">MPSRILLCSELVDEIFNHFPVRTDFHSEDKSGRERWRATLVNSALACRALRDPALNVLWSHLYDLEPLLQLLGNWEHLRSRKRPKGKMPEVNPVMILSDGLSLESFARFQHHAPRIVHVGVLNAFPVHAPLWQKMSEANKRAPLLPRLRHAGYYMTATFEDDFLPLIPRTLQSLDVQHWNAHFMLDQCISNSCVDRQKQMLKARDFLSDTLVACLAEHAPGLSRLHNHTPRFECLFMLQRFTRLTHLSLNIRREFDIPPGESKIPFPALQSLVVTAPSKSLKRMVETIDCPRLNHLDLRPKPSCTVLDLQDCLGSCASAFGSTLDSLVIWAWHLSIREIHSEQTYASAAAVLPSLARLPHLQSLKLAASARFWMPGFALEEICGTLPELRALALDLLWEHPSDNNEYWKLEPPKSCLDTLVTLPAPTLETVIKTSRLCPHLRTLELPMLEATSSGSTGVPSHHELEMDVKIETVRVRGGPVGDVARALQRQFGCVEVARWLSLPKQPLPLANVRLLGHGPALDGGDL</sequence>
<accession>S8DNL4</accession>
<keyword evidence="2" id="KW-1185">Reference proteome</keyword>